<feature type="transmembrane region" description="Helical" evidence="12">
    <location>
        <begin position="132"/>
        <end position="154"/>
    </location>
</feature>
<keyword evidence="6 12" id="KW-1133">Transmembrane helix</keyword>
<accession>A0A172YEC8</accession>
<evidence type="ECO:0000256" key="10">
    <source>
        <dbReference type="ARBA" id="ARBA00023201"/>
    </source>
</evidence>
<feature type="region of interest" description="Disordered" evidence="11">
    <location>
        <begin position="696"/>
        <end position="721"/>
    </location>
</feature>
<feature type="transmembrane region" description="Helical" evidence="12">
    <location>
        <begin position="74"/>
        <end position="91"/>
    </location>
</feature>
<evidence type="ECO:0000256" key="9">
    <source>
        <dbReference type="ARBA" id="ARBA00023136"/>
    </source>
</evidence>
<dbReference type="AlphaFoldDB" id="A0A172YEC8"/>
<evidence type="ECO:0000313" key="14">
    <source>
        <dbReference type="EMBL" id="ANF57466.1"/>
    </source>
</evidence>
<name>A0A172YEC8_9GAMM</name>
<feature type="transmembrane region" description="Helical" evidence="12">
    <location>
        <begin position="284"/>
        <end position="305"/>
    </location>
</feature>
<keyword evidence="5 12" id="KW-0812">Transmembrane</keyword>
<feature type="domain" description="Cation/H+ exchanger transmembrane" evidence="13">
    <location>
        <begin position="15"/>
        <end position="415"/>
    </location>
</feature>
<evidence type="ECO:0000256" key="11">
    <source>
        <dbReference type="SAM" id="MobiDB-lite"/>
    </source>
</evidence>
<feature type="transmembrane region" description="Helical" evidence="12">
    <location>
        <begin position="248"/>
        <end position="272"/>
    </location>
</feature>
<keyword evidence="4" id="KW-1003">Cell membrane</keyword>
<dbReference type="GO" id="GO:0015386">
    <property type="term" value="F:potassium:proton antiporter activity"/>
    <property type="evidence" value="ECO:0007669"/>
    <property type="project" value="TreeGrafter"/>
</dbReference>
<dbReference type="PANTHER" id="PTHR10110:SF86">
    <property type="entry name" value="SODIUM_HYDROGEN EXCHANGER 7"/>
    <property type="match status" value="1"/>
</dbReference>
<keyword evidence="3" id="KW-0050">Antiport</keyword>
<feature type="transmembrane region" description="Helical" evidence="12">
    <location>
        <begin position="200"/>
        <end position="228"/>
    </location>
</feature>
<feature type="transmembrane region" description="Helical" evidence="12">
    <location>
        <begin position="33"/>
        <end position="54"/>
    </location>
</feature>
<dbReference type="InterPro" id="IPR006153">
    <property type="entry name" value="Cation/H_exchanger_TM"/>
</dbReference>
<keyword evidence="10" id="KW-0739">Sodium transport</keyword>
<feature type="transmembrane region" description="Helical" evidence="12">
    <location>
        <begin position="317"/>
        <end position="344"/>
    </location>
</feature>
<keyword evidence="8" id="KW-0406">Ion transport</keyword>
<dbReference type="GO" id="GO:0051453">
    <property type="term" value="P:regulation of intracellular pH"/>
    <property type="evidence" value="ECO:0007669"/>
    <property type="project" value="TreeGrafter"/>
</dbReference>
<reference evidence="14 15" key="1">
    <citation type="submission" date="2016-04" db="EMBL/GenBank/DDBJ databases">
        <title>Complete Genome Sequence of Halotalea alkalilenta IHB B 13600.</title>
        <authorList>
            <person name="Swarnkar M.K."/>
            <person name="Sharma A."/>
            <person name="Kaushal K."/>
            <person name="Soni R."/>
            <person name="Rana S."/>
            <person name="Singh A.K."/>
            <person name="Gulati A."/>
        </authorList>
    </citation>
    <scope>NUCLEOTIDE SEQUENCE [LARGE SCALE GENOMIC DNA]</scope>
    <source>
        <strain evidence="14 15">IHB B 13600</strain>
    </source>
</reference>
<evidence type="ECO:0000256" key="7">
    <source>
        <dbReference type="ARBA" id="ARBA00023053"/>
    </source>
</evidence>
<evidence type="ECO:0000256" key="8">
    <source>
        <dbReference type="ARBA" id="ARBA00023065"/>
    </source>
</evidence>
<feature type="transmembrane region" description="Helical" evidence="12">
    <location>
        <begin position="174"/>
        <end position="193"/>
    </location>
</feature>
<dbReference type="Gene3D" id="6.10.140.1330">
    <property type="match status" value="1"/>
</dbReference>
<dbReference type="EMBL" id="CP015243">
    <property type="protein sequence ID" value="ANF57466.1"/>
    <property type="molecule type" value="Genomic_DNA"/>
</dbReference>
<dbReference type="STRING" id="376489.A5892_08305"/>
<dbReference type="PANTHER" id="PTHR10110">
    <property type="entry name" value="SODIUM/HYDROGEN EXCHANGER"/>
    <property type="match status" value="1"/>
</dbReference>
<dbReference type="GO" id="GO:0005886">
    <property type="term" value="C:plasma membrane"/>
    <property type="evidence" value="ECO:0007669"/>
    <property type="project" value="UniProtKB-SubCell"/>
</dbReference>
<dbReference type="GO" id="GO:0015385">
    <property type="term" value="F:sodium:proton antiporter activity"/>
    <property type="evidence" value="ECO:0007669"/>
    <property type="project" value="InterPro"/>
</dbReference>
<dbReference type="RefSeq" id="WP_064122414.1">
    <property type="nucleotide sequence ID" value="NZ_CP015243.1"/>
</dbReference>
<dbReference type="InterPro" id="IPR018422">
    <property type="entry name" value="Cation/H_exchanger_CPA1"/>
</dbReference>
<dbReference type="GO" id="GO:0098719">
    <property type="term" value="P:sodium ion import across plasma membrane"/>
    <property type="evidence" value="ECO:0007669"/>
    <property type="project" value="TreeGrafter"/>
</dbReference>
<evidence type="ECO:0000313" key="15">
    <source>
        <dbReference type="Proteomes" id="UP000077875"/>
    </source>
</evidence>
<keyword evidence="15" id="KW-1185">Reference proteome</keyword>
<protein>
    <submittedName>
        <fullName evidence="14">Sodium:proton exchanger</fullName>
    </submittedName>
</protein>
<evidence type="ECO:0000256" key="4">
    <source>
        <dbReference type="ARBA" id="ARBA00022475"/>
    </source>
</evidence>
<keyword evidence="7" id="KW-0915">Sodium</keyword>
<keyword evidence="9 12" id="KW-0472">Membrane</keyword>
<keyword evidence="2" id="KW-0813">Transport</keyword>
<evidence type="ECO:0000256" key="1">
    <source>
        <dbReference type="ARBA" id="ARBA00004651"/>
    </source>
</evidence>
<dbReference type="KEGG" id="haa:A5892_08305"/>
<dbReference type="Proteomes" id="UP000077875">
    <property type="component" value="Chromosome"/>
</dbReference>
<dbReference type="Pfam" id="PF00999">
    <property type="entry name" value="Na_H_Exchanger"/>
    <property type="match status" value="1"/>
</dbReference>
<organism evidence="14 15">
    <name type="scientific">Halotalea alkalilenta</name>
    <dbReference type="NCBI Taxonomy" id="376489"/>
    <lineage>
        <taxon>Bacteria</taxon>
        <taxon>Pseudomonadati</taxon>
        <taxon>Pseudomonadota</taxon>
        <taxon>Gammaproteobacteria</taxon>
        <taxon>Oceanospirillales</taxon>
        <taxon>Halomonadaceae</taxon>
        <taxon>Halotalea</taxon>
    </lineage>
</organism>
<feature type="transmembrane region" description="Helical" evidence="12">
    <location>
        <begin position="103"/>
        <end position="125"/>
    </location>
</feature>
<evidence type="ECO:0000256" key="6">
    <source>
        <dbReference type="ARBA" id="ARBA00022989"/>
    </source>
</evidence>
<evidence type="ECO:0000256" key="2">
    <source>
        <dbReference type="ARBA" id="ARBA00022448"/>
    </source>
</evidence>
<comment type="subcellular location">
    <subcellularLocation>
        <location evidence="1">Cell membrane</location>
        <topology evidence="1">Multi-pass membrane protein</topology>
    </subcellularLocation>
</comment>
<evidence type="ECO:0000256" key="12">
    <source>
        <dbReference type="SAM" id="Phobius"/>
    </source>
</evidence>
<feature type="transmembrane region" description="Helical" evidence="12">
    <location>
        <begin position="391"/>
        <end position="411"/>
    </location>
</feature>
<evidence type="ECO:0000256" key="5">
    <source>
        <dbReference type="ARBA" id="ARBA00022692"/>
    </source>
</evidence>
<evidence type="ECO:0000256" key="3">
    <source>
        <dbReference type="ARBA" id="ARBA00022449"/>
    </source>
</evidence>
<proteinExistence type="predicted"/>
<evidence type="ECO:0000259" key="13">
    <source>
        <dbReference type="Pfam" id="PF00999"/>
    </source>
</evidence>
<gene>
    <name evidence="14" type="ORF">A5892_08305</name>
</gene>
<feature type="transmembrane region" description="Helical" evidence="12">
    <location>
        <begin position="356"/>
        <end position="379"/>
    </location>
</feature>
<sequence>MEVLFNLLLLGGLVLLIIAAVQSVSSRTAFPEATLLALTGIALGLAYATFSTLWPEPAAALFEPLLSSRLPAEAYLWIFLPPLLFQAALSVDVREMVPDAAPILLLAVVAVFVATGMVGVSMWLLGGAGLTAGLLLGAVIATTDPAAVIAIFRNVGAPARLIRLVEGESLLNDAAAIAIVGVLVAALTGDAAAATWQAGAWALSIAFGGGLLFGALVGRLGAAALALIGNDGKAQTALTLALPYPVYLIGESLGVSGVVSVVAAGLVLSGLGRTRTSPVNWTHLQLLWGQIASLAGAAVFLIATLQVPRMLEGISLAWLPLLAVVVIATLLARLLVLFGFLPLLSRVKLSAPISASYKLAITWGGLRGAVTLVLALGIAEQTNLPEPVRHFVAILATGFVLFSLLINGSSLRTVIRALKLDQLSAQDSALQQQAIRLSTIEVESAVKRTAATFHIASSIVDAVNARYRRDMAIEAAPFDLDQALPERDRLAIALVTLATRERDLIPRYGSGVTNVRNLDAMMHNGGRMIDAARSDGRIGYNREARKILDPSVWLKFSTWMHRYLHLRWPLSLLLTDRFELLICRRAVLEELRDYNAKRLAPLFGKRMSALLDAVLDIRINSVDQVIREIEAQFGPRAYQLEYRMLRLLALRQSSESMEGMVADRLISQQVFDDVQRGLRRAWRDALNRPLLHRAPLSESQQRDYSTHHPMSPIDGKRDSED</sequence>